<sequence>MTITTRPHPFTSSTLSLSLSARCFYFLFKPNHFFHQCISSYPQNPFFISFLQPRYIWCLLPYQNQTQPKPPCLYQRVTQIQD</sequence>
<evidence type="ECO:0000313" key="2">
    <source>
        <dbReference type="Proteomes" id="UP000000226"/>
    </source>
</evidence>
<name>V7AT33_PHAVU</name>
<keyword evidence="2" id="KW-1185">Reference proteome</keyword>
<organism evidence="1 2">
    <name type="scientific">Phaseolus vulgaris</name>
    <name type="common">Kidney bean</name>
    <name type="synonym">French bean</name>
    <dbReference type="NCBI Taxonomy" id="3885"/>
    <lineage>
        <taxon>Eukaryota</taxon>
        <taxon>Viridiplantae</taxon>
        <taxon>Streptophyta</taxon>
        <taxon>Embryophyta</taxon>
        <taxon>Tracheophyta</taxon>
        <taxon>Spermatophyta</taxon>
        <taxon>Magnoliopsida</taxon>
        <taxon>eudicotyledons</taxon>
        <taxon>Gunneridae</taxon>
        <taxon>Pentapetalae</taxon>
        <taxon>rosids</taxon>
        <taxon>fabids</taxon>
        <taxon>Fabales</taxon>
        <taxon>Fabaceae</taxon>
        <taxon>Papilionoideae</taxon>
        <taxon>50 kb inversion clade</taxon>
        <taxon>NPAAA clade</taxon>
        <taxon>indigoferoid/millettioid clade</taxon>
        <taxon>Phaseoleae</taxon>
        <taxon>Phaseolus</taxon>
    </lineage>
</organism>
<dbReference type="EMBL" id="CM002296">
    <property type="protein sequence ID" value="ESW08485.1"/>
    <property type="molecule type" value="Genomic_DNA"/>
</dbReference>
<gene>
    <name evidence="1" type="ORF">PHAVU_009G049700g</name>
</gene>
<dbReference type="Gramene" id="ESW08485">
    <property type="protein sequence ID" value="ESW08485"/>
    <property type="gene ID" value="PHAVU_009G049700g"/>
</dbReference>
<evidence type="ECO:0000313" key="1">
    <source>
        <dbReference type="EMBL" id="ESW08485.1"/>
    </source>
</evidence>
<dbReference type="Proteomes" id="UP000000226">
    <property type="component" value="Chromosome 9"/>
</dbReference>
<dbReference type="AlphaFoldDB" id="V7AT33"/>
<accession>V7AT33</accession>
<proteinExistence type="predicted"/>
<protein>
    <submittedName>
        <fullName evidence="1">Uncharacterized protein</fullName>
    </submittedName>
</protein>
<reference evidence="2" key="1">
    <citation type="journal article" date="2014" name="Nat. Genet.">
        <title>A reference genome for common bean and genome-wide analysis of dual domestications.</title>
        <authorList>
            <person name="Schmutz J."/>
            <person name="McClean P.E."/>
            <person name="Mamidi S."/>
            <person name="Wu G.A."/>
            <person name="Cannon S.B."/>
            <person name="Grimwood J."/>
            <person name="Jenkins J."/>
            <person name="Shu S."/>
            <person name="Song Q."/>
            <person name="Chavarro C."/>
            <person name="Torres-Torres M."/>
            <person name="Geffroy V."/>
            <person name="Moghaddam S.M."/>
            <person name="Gao D."/>
            <person name="Abernathy B."/>
            <person name="Barry K."/>
            <person name="Blair M."/>
            <person name="Brick M.A."/>
            <person name="Chovatia M."/>
            <person name="Gepts P."/>
            <person name="Goodstein D.M."/>
            <person name="Gonzales M."/>
            <person name="Hellsten U."/>
            <person name="Hyten D.L."/>
            <person name="Jia G."/>
            <person name="Kelly J.D."/>
            <person name="Kudrna D."/>
            <person name="Lee R."/>
            <person name="Richard M.M."/>
            <person name="Miklas P.N."/>
            <person name="Osorno J.M."/>
            <person name="Rodrigues J."/>
            <person name="Thareau V."/>
            <person name="Urrea C.A."/>
            <person name="Wang M."/>
            <person name="Yu Y."/>
            <person name="Zhang M."/>
            <person name="Wing R.A."/>
            <person name="Cregan P.B."/>
            <person name="Rokhsar D.S."/>
            <person name="Jackson S.A."/>
        </authorList>
    </citation>
    <scope>NUCLEOTIDE SEQUENCE [LARGE SCALE GENOMIC DNA]</scope>
    <source>
        <strain evidence="2">cv. G19833</strain>
    </source>
</reference>